<sequence>MADNTPGPSVLTKAKPTVRVKGKEHEYGETLEFYTLQSRGGNRKDLMLEERFLNFPEKDTGKVWTAGPRAASCSDHTGQAYEEDWD</sequence>
<protein>
    <submittedName>
        <fullName evidence="2">Polyketide synthase</fullName>
    </submittedName>
</protein>
<dbReference type="OrthoDB" id="5095531at2759"/>
<evidence type="ECO:0000313" key="3">
    <source>
        <dbReference type="Proteomes" id="UP000737391"/>
    </source>
</evidence>
<dbReference type="EMBL" id="LUFC02000014">
    <property type="protein sequence ID" value="KAF4503525.1"/>
    <property type="molecule type" value="Genomic_DNA"/>
</dbReference>
<proteinExistence type="predicted"/>
<evidence type="ECO:0000313" key="2">
    <source>
        <dbReference type="EMBL" id="KAF4503525.1"/>
    </source>
</evidence>
<keyword evidence="3" id="KW-1185">Reference proteome</keyword>
<dbReference type="AlphaFoldDB" id="A0A9P5EBA9"/>
<organism evidence="2 3">
    <name type="scientific">Fusarium agapanthi</name>
    <dbReference type="NCBI Taxonomy" id="1803897"/>
    <lineage>
        <taxon>Eukaryota</taxon>
        <taxon>Fungi</taxon>
        <taxon>Dikarya</taxon>
        <taxon>Ascomycota</taxon>
        <taxon>Pezizomycotina</taxon>
        <taxon>Sordariomycetes</taxon>
        <taxon>Hypocreomycetidae</taxon>
        <taxon>Hypocreales</taxon>
        <taxon>Nectriaceae</taxon>
        <taxon>Fusarium</taxon>
        <taxon>Fusarium fujikuroi species complex</taxon>
    </lineage>
</organism>
<evidence type="ECO:0000256" key="1">
    <source>
        <dbReference type="SAM" id="MobiDB-lite"/>
    </source>
</evidence>
<reference evidence="2" key="1">
    <citation type="submission" date="2020-01" db="EMBL/GenBank/DDBJ databases">
        <title>Identification and distribution of gene clusters putatively required for synthesis of sphingolipid metabolism inhibitors in phylogenetically diverse species of the filamentous fungus Fusarium.</title>
        <authorList>
            <person name="Kim H.-S."/>
            <person name="Busman M."/>
            <person name="Brown D.W."/>
            <person name="Divon H."/>
            <person name="Uhlig S."/>
            <person name="Proctor R.H."/>
        </authorList>
    </citation>
    <scope>NUCLEOTIDE SEQUENCE</scope>
    <source>
        <strain evidence="2">NRRL 31653</strain>
    </source>
</reference>
<dbReference type="Proteomes" id="UP000737391">
    <property type="component" value="Unassembled WGS sequence"/>
</dbReference>
<gene>
    <name evidence="2" type="ORF">FAGAP_257</name>
</gene>
<accession>A0A9P5EBA9</accession>
<comment type="caution">
    <text evidence="2">The sequence shown here is derived from an EMBL/GenBank/DDBJ whole genome shotgun (WGS) entry which is preliminary data.</text>
</comment>
<feature type="region of interest" description="Disordered" evidence="1">
    <location>
        <begin position="1"/>
        <end position="23"/>
    </location>
</feature>
<name>A0A9P5EBA9_9HYPO</name>